<proteinExistence type="predicted"/>
<organism evidence="3 4">
    <name type="scientific">Massilia niabensis</name>
    <dbReference type="NCBI Taxonomy" id="544910"/>
    <lineage>
        <taxon>Bacteria</taxon>
        <taxon>Pseudomonadati</taxon>
        <taxon>Pseudomonadota</taxon>
        <taxon>Betaproteobacteria</taxon>
        <taxon>Burkholderiales</taxon>
        <taxon>Oxalobacteraceae</taxon>
        <taxon>Telluria group</taxon>
        <taxon>Massilia</taxon>
    </lineage>
</organism>
<dbReference type="Proteomes" id="UP001596050">
    <property type="component" value="Unassembled WGS sequence"/>
</dbReference>
<comment type="caution">
    <text evidence="3">The sequence shown here is derived from an EMBL/GenBank/DDBJ whole genome shotgun (WGS) entry which is preliminary data.</text>
</comment>
<feature type="chain" id="PRO_5045653391" evidence="1">
    <location>
        <begin position="20"/>
        <end position="173"/>
    </location>
</feature>
<gene>
    <name evidence="3" type="ORF">ACFPN5_19280</name>
</gene>
<dbReference type="EMBL" id="JBHSMU010000015">
    <property type="protein sequence ID" value="MFC5461961.1"/>
    <property type="molecule type" value="Genomic_DNA"/>
</dbReference>
<evidence type="ECO:0000256" key="1">
    <source>
        <dbReference type="SAM" id="SignalP"/>
    </source>
</evidence>
<dbReference type="InterPro" id="IPR032710">
    <property type="entry name" value="NTF2-like_dom_sf"/>
</dbReference>
<dbReference type="InterPro" id="IPR037401">
    <property type="entry name" value="SnoaL-like"/>
</dbReference>
<keyword evidence="4" id="KW-1185">Reference proteome</keyword>
<sequence length="173" mass="19625">MKRLLLACCMLLCSLAAHSSPASPANPADPALTRQVNAFVDLWHADAAHARLAFFDKIAKDGVYIGTDKTERWRRDEFKAWARPHFKRKSAWAFKPLRRNVAFSEDGSIIWFDELLDTQMGICQASGVMRRKGDSFEIVHYQLSMAIPNEVSSQVTRLIRDFEAKDGWKGGPR</sequence>
<accession>A0ABW0LAY3</accession>
<dbReference type="Pfam" id="PF13474">
    <property type="entry name" value="SnoaL_3"/>
    <property type="match status" value="1"/>
</dbReference>
<evidence type="ECO:0000259" key="2">
    <source>
        <dbReference type="Pfam" id="PF13474"/>
    </source>
</evidence>
<protein>
    <submittedName>
        <fullName evidence="3">Nuclear transport factor 2 family protein</fullName>
    </submittedName>
</protein>
<name>A0ABW0LAY3_9BURK</name>
<dbReference type="SUPFAM" id="SSF54427">
    <property type="entry name" value="NTF2-like"/>
    <property type="match status" value="1"/>
</dbReference>
<evidence type="ECO:0000313" key="4">
    <source>
        <dbReference type="Proteomes" id="UP001596050"/>
    </source>
</evidence>
<feature type="signal peptide" evidence="1">
    <location>
        <begin position="1"/>
        <end position="19"/>
    </location>
</feature>
<reference evidence="4" key="1">
    <citation type="journal article" date="2019" name="Int. J. Syst. Evol. Microbiol.">
        <title>The Global Catalogue of Microorganisms (GCM) 10K type strain sequencing project: providing services to taxonomists for standard genome sequencing and annotation.</title>
        <authorList>
            <consortium name="The Broad Institute Genomics Platform"/>
            <consortium name="The Broad Institute Genome Sequencing Center for Infectious Disease"/>
            <person name="Wu L."/>
            <person name="Ma J."/>
        </authorList>
    </citation>
    <scope>NUCLEOTIDE SEQUENCE [LARGE SCALE GENOMIC DNA]</scope>
    <source>
        <strain evidence="4">KACC 12649</strain>
    </source>
</reference>
<feature type="domain" description="SnoaL-like" evidence="2">
    <location>
        <begin position="36"/>
        <end position="148"/>
    </location>
</feature>
<keyword evidence="1" id="KW-0732">Signal</keyword>
<dbReference type="RefSeq" id="WP_379785412.1">
    <property type="nucleotide sequence ID" value="NZ_JBHSMU010000015.1"/>
</dbReference>
<evidence type="ECO:0000313" key="3">
    <source>
        <dbReference type="EMBL" id="MFC5461961.1"/>
    </source>
</evidence>